<comment type="caution">
    <text evidence="1">The sequence shown here is derived from an EMBL/GenBank/DDBJ whole genome shotgun (WGS) entry which is preliminary data.</text>
</comment>
<dbReference type="AlphaFoldDB" id="A0A0F9GQP1"/>
<accession>A0A0F9GQP1</accession>
<protein>
    <submittedName>
        <fullName evidence="1">Uncharacterized protein</fullName>
    </submittedName>
</protein>
<evidence type="ECO:0000313" key="1">
    <source>
        <dbReference type="EMBL" id="KKM01155.1"/>
    </source>
</evidence>
<reference evidence="1" key="1">
    <citation type="journal article" date="2015" name="Nature">
        <title>Complex archaea that bridge the gap between prokaryotes and eukaryotes.</title>
        <authorList>
            <person name="Spang A."/>
            <person name="Saw J.H."/>
            <person name="Jorgensen S.L."/>
            <person name="Zaremba-Niedzwiedzka K."/>
            <person name="Martijn J."/>
            <person name="Lind A.E."/>
            <person name="van Eijk R."/>
            <person name="Schleper C."/>
            <person name="Guy L."/>
            <person name="Ettema T.J."/>
        </authorList>
    </citation>
    <scope>NUCLEOTIDE SEQUENCE</scope>
</reference>
<organism evidence="1">
    <name type="scientific">marine sediment metagenome</name>
    <dbReference type="NCBI Taxonomy" id="412755"/>
    <lineage>
        <taxon>unclassified sequences</taxon>
        <taxon>metagenomes</taxon>
        <taxon>ecological metagenomes</taxon>
    </lineage>
</organism>
<dbReference type="EMBL" id="LAZR01017260">
    <property type="protein sequence ID" value="KKM01155.1"/>
    <property type="molecule type" value="Genomic_DNA"/>
</dbReference>
<gene>
    <name evidence="1" type="ORF">LCGC14_1797230</name>
</gene>
<name>A0A0F9GQP1_9ZZZZ</name>
<sequence length="183" mass="19230">MSLNEAGRTGVKVNLTADGVFGVVTQDPESMLSSPGGLTGVDGGSAFGTPILLLAYASHSTTYAAQTTTVTFTSDGMPYKLRVLGVKVRCLANSPKDFKDGYGYVRASVEDGDGSGVWTSILEVESMGDMETGDVREIAVIENSNAVVDTNEGLRVKVTSQADSFGINPTASFVVELQCLRVF</sequence>
<proteinExistence type="predicted"/>